<dbReference type="Proteomes" id="UP001370758">
    <property type="component" value="Unassembled WGS sequence"/>
</dbReference>
<comment type="caution">
    <text evidence="1">The sequence shown here is derived from an EMBL/GenBank/DDBJ whole genome shotgun (WGS) entry which is preliminary data.</text>
</comment>
<gene>
    <name evidence="1" type="ORF">TWF481_008247</name>
</gene>
<organism evidence="1 2">
    <name type="scientific">Arthrobotrys musiformis</name>
    <dbReference type="NCBI Taxonomy" id="47236"/>
    <lineage>
        <taxon>Eukaryota</taxon>
        <taxon>Fungi</taxon>
        <taxon>Dikarya</taxon>
        <taxon>Ascomycota</taxon>
        <taxon>Pezizomycotina</taxon>
        <taxon>Orbiliomycetes</taxon>
        <taxon>Orbiliales</taxon>
        <taxon>Orbiliaceae</taxon>
        <taxon>Arthrobotrys</taxon>
    </lineage>
</organism>
<protein>
    <submittedName>
        <fullName evidence="1">Uncharacterized protein</fullName>
    </submittedName>
</protein>
<reference evidence="1 2" key="1">
    <citation type="submission" date="2023-08" db="EMBL/GenBank/DDBJ databases">
        <authorList>
            <person name="Palmer J.M."/>
        </authorList>
    </citation>
    <scope>NUCLEOTIDE SEQUENCE [LARGE SCALE GENOMIC DNA]</scope>
    <source>
        <strain evidence="1 2">TWF481</strain>
    </source>
</reference>
<dbReference type="EMBL" id="JAVHJL010000005">
    <property type="protein sequence ID" value="KAK6503217.1"/>
    <property type="molecule type" value="Genomic_DNA"/>
</dbReference>
<keyword evidence="2" id="KW-1185">Reference proteome</keyword>
<evidence type="ECO:0000313" key="2">
    <source>
        <dbReference type="Proteomes" id="UP001370758"/>
    </source>
</evidence>
<name>A0AAV9W6J6_9PEZI</name>
<accession>A0AAV9W6J6</accession>
<dbReference type="AlphaFoldDB" id="A0AAV9W6J6"/>
<sequence>MTTNISKIQAALASVTQETTVALFNLNLDCSLFKVDAPAEYLPFGNALTKRRRTQAEGGSAHRIARKLGMLFEGIVPHTPELIKAYGTRASEIIEFHEKRLPSTSSGKSDYGPFTDYVGVDGTSIWAAATSSGAAISMHLLACLLAVAFTAEESVAIWEQVVEVRKEEISKSEGDGLLGFRTLAASTWDIPRQDLATWDASVRAWIRSANTAKELQCYQLRIILDNIDLPVHTSVDTYRSVIETWQTCLKMMDSLVRGNGQDIQNGGLFVAFRAWHIFPDLILLKDQKHIKQNDPLVKQGGTVTIGLERANGQNSSGVNWSLSLSHLKFYGDSERREGYLNSAKERVSIPDVWAFLLGFCFRIAGTNMTQVERKLRIAALVFDLLLSITQDVLEYPNKMKDHNRILEANWVYRLDRAIKHYSGCTDEEKKHFRQMMQLGHKSSQKLWDSANGPFLPITVQDVASYLAEHHKGVLPKFLRGSVSSIFSTPYPYMEIIYRRSRNFLRLWEIEKIEIGSLSGATAWNSLSEFLSQPDHPLDQNLVACDITKTPVLVKCQGGLSSTHHTILEDIFGPFELCTVESRDELKPQSDSRQVLYITLGYVRFHGIFRSGYKPCMDLLNISDIEFLFREDLVDGEFTMQQLTKVLPQPGEPGRRVFRYFLDMGVISSLYEKFNTPLINLSHLATCFVDRYPARVFDHEDTYNIYREDVLSYSRCRVDRRVDGQDDGQDDGRYFVSGDALLWALVPKRMTQSEAFQWIHYLESKGQTASETYPLLMAISSEDSLFVASQLVQDPSLSIRSPSTIIRLPGNIGKPGIVLLVSPSVPRHPNHENTLVEDAPFDGQLIDCFGDTTLHLTLTGYELPLELKGGKSGARHQGAWIFEATTSVHVAGKWVGDINPLQAPLFFDKDLESYWDAGVAGLEEGSSRDPHVYEWGEHIKRTNNIISPSAPSELQRGLLSRTSPGVKNCPIFRKKHDSYKSMVQAQRGSNEDLTSIDSWDEYFHRPSNPTVFRSRNNWAARLAALCFSENIKAPVIPIDPETCKCSVEKLLHYSGPYASKSGPDDEWLHISEGVMGVKLPKSAHPSFPKSTQQHQLEYYPIYIL</sequence>
<proteinExistence type="predicted"/>
<evidence type="ECO:0000313" key="1">
    <source>
        <dbReference type="EMBL" id="KAK6503217.1"/>
    </source>
</evidence>